<dbReference type="EMBL" id="JAQQWL010000016">
    <property type="protein sequence ID" value="KAK8038233.1"/>
    <property type="molecule type" value="Genomic_DNA"/>
</dbReference>
<reference evidence="1 2" key="1">
    <citation type="submission" date="2023-01" db="EMBL/GenBank/DDBJ databases">
        <title>Analysis of 21 Apiospora genomes using comparative genomics revels a genus with tremendous synthesis potential of carbohydrate active enzymes and secondary metabolites.</title>
        <authorList>
            <person name="Sorensen T."/>
        </authorList>
    </citation>
    <scope>NUCLEOTIDE SEQUENCE [LARGE SCALE GENOMIC DNA]</scope>
    <source>
        <strain evidence="1 2">CBS 135458</strain>
    </source>
</reference>
<accession>A0ABR1SV77</accession>
<dbReference type="InterPro" id="IPR008949">
    <property type="entry name" value="Isoprenoid_synthase_dom_sf"/>
</dbReference>
<sequence length="299" mass="33374">MEASSTYGTQTPVKAFSKAPRLSEMDPLERPSFDEVKEVLAGQTLVIPNLRPIFQHWPRDVNPALSRLQKAVFDGIENCWPDADFDTLSFMAHLVLWAWYIEGYTDNLVADEAAAHGFRSEAKKSRQLLLDELFTYLEGTELEAKMRSRGQMPSYDRYLSMRTSANGSGFFLVVSAAADRDVLAKCPRWLELKKTAATINFLVNDLLSAKREFKTGEYLNSVILRAYDLDSVDAGVAECIARIKGLVQEFDHQAKAILDDTSQVGNVRSSAAGAIETMRSFNVGSLEWRQVCSSPKQAS</sequence>
<evidence type="ECO:0000313" key="2">
    <source>
        <dbReference type="Proteomes" id="UP001480595"/>
    </source>
</evidence>
<dbReference type="Proteomes" id="UP001480595">
    <property type="component" value="Unassembled WGS sequence"/>
</dbReference>
<comment type="caution">
    <text evidence="1">The sequence shown here is derived from an EMBL/GenBank/DDBJ whole genome shotgun (WGS) entry which is preliminary data.</text>
</comment>
<name>A0ABR1SV77_9PEZI</name>
<dbReference type="GeneID" id="92099472"/>
<dbReference type="Pfam" id="PF19086">
    <property type="entry name" value="Terpene_syn_C_2"/>
    <property type="match status" value="1"/>
</dbReference>
<dbReference type="Gene3D" id="1.10.600.10">
    <property type="entry name" value="Farnesyl Diphosphate Synthase"/>
    <property type="match status" value="1"/>
</dbReference>
<protein>
    <submittedName>
        <fullName evidence="1">Presilphiperfolan-8-beta-ol synthase</fullName>
    </submittedName>
</protein>
<keyword evidence="2" id="KW-1185">Reference proteome</keyword>
<evidence type="ECO:0000313" key="1">
    <source>
        <dbReference type="EMBL" id="KAK8038233.1"/>
    </source>
</evidence>
<organism evidence="1 2">
    <name type="scientific">Apiospora phragmitis</name>
    <dbReference type="NCBI Taxonomy" id="2905665"/>
    <lineage>
        <taxon>Eukaryota</taxon>
        <taxon>Fungi</taxon>
        <taxon>Dikarya</taxon>
        <taxon>Ascomycota</taxon>
        <taxon>Pezizomycotina</taxon>
        <taxon>Sordariomycetes</taxon>
        <taxon>Xylariomycetidae</taxon>
        <taxon>Amphisphaeriales</taxon>
        <taxon>Apiosporaceae</taxon>
        <taxon>Apiospora</taxon>
    </lineage>
</organism>
<dbReference type="SUPFAM" id="SSF48576">
    <property type="entry name" value="Terpenoid synthases"/>
    <property type="match status" value="1"/>
</dbReference>
<dbReference type="RefSeq" id="XP_066708085.1">
    <property type="nucleotide sequence ID" value="XM_066866409.1"/>
</dbReference>
<gene>
    <name evidence="1" type="ORF">PG994_015000</name>
</gene>
<proteinExistence type="predicted"/>